<feature type="domain" description="DUF4340" evidence="2">
    <location>
        <begin position="76"/>
        <end position="181"/>
    </location>
</feature>
<dbReference type="AlphaFoldDB" id="A0A371AW07"/>
<evidence type="ECO:0000259" key="2">
    <source>
        <dbReference type="Pfam" id="PF14238"/>
    </source>
</evidence>
<accession>A0A371AW07</accession>
<dbReference type="EMBL" id="QRCT01000019">
    <property type="protein sequence ID" value="RDU23758.1"/>
    <property type="molecule type" value="Genomic_DNA"/>
</dbReference>
<reference evidence="3 4" key="1">
    <citation type="submission" date="2018-07" db="EMBL/GenBank/DDBJ databases">
        <title>Anaerosacharophilus polymeroproducens gen. nov. sp. nov., an anaerobic bacterium isolated from salt field.</title>
        <authorList>
            <person name="Kim W."/>
            <person name="Yang S.-H."/>
            <person name="Oh J."/>
            <person name="Lee J.-H."/>
            <person name="Kwon K.K."/>
        </authorList>
    </citation>
    <scope>NUCLEOTIDE SEQUENCE [LARGE SCALE GENOMIC DNA]</scope>
    <source>
        <strain evidence="3 4">MCWD5</strain>
    </source>
</reference>
<evidence type="ECO:0000256" key="1">
    <source>
        <dbReference type="SAM" id="MobiDB-lite"/>
    </source>
</evidence>
<feature type="region of interest" description="Disordered" evidence="1">
    <location>
        <begin position="176"/>
        <end position="196"/>
    </location>
</feature>
<dbReference type="Proteomes" id="UP000255036">
    <property type="component" value="Unassembled WGS sequence"/>
</dbReference>
<dbReference type="Pfam" id="PF14238">
    <property type="entry name" value="DUF4340"/>
    <property type="match status" value="1"/>
</dbReference>
<sequence>MSKKVKHLIIMGVAFIILLIAYAGVKKINENQTKKKEAKEKAEQITVLKIPTSNITSFSYNYNGSNYVFEKDGDTWFCQQDKNIKLVQADIETMLGTVDDLKAERLIEKSDQNYAAYGLNTPSQTIKIKDKNGNSTVILIGDINNTTSSYYLAIKDQKTVYAVDTATATAFQKTLEDLKQKEQTPDETPDQSTTSK</sequence>
<evidence type="ECO:0000313" key="4">
    <source>
        <dbReference type="Proteomes" id="UP000255036"/>
    </source>
</evidence>
<dbReference type="RefSeq" id="WP_115481627.1">
    <property type="nucleotide sequence ID" value="NZ_QRCT01000019.1"/>
</dbReference>
<dbReference type="InterPro" id="IPR025641">
    <property type="entry name" value="DUF4340"/>
</dbReference>
<comment type="caution">
    <text evidence="3">The sequence shown here is derived from an EMBL/GenBank/DDBJ whole genome shotgun (WGS) entry which is preliminary data.</text>
</comment>
<evidence type="ECO:0000313" key="3">
    <source>
        <dbReference type="EMBL" id="RDU23758.1"/>
    </source>
</evidence>
<keyword evidence="4" id="KW-1185">Reference proteome</keyword>
<gene>
    <name evidence="3" type="ORF">DWV06_07835</name>
</gene>
<name>A0A371AW07_9FIRM</name>
<organism evidence="3 4">
    <name type="scientific">Anaerosacchariphilus polymeriproducens</name>
    <dbReference type="NCBI Taxonomy" id="1812858"/>
    <lineage>
        <taxon>Bacteria</taxon>
        <taxon>Bacillati</taxon>
        <taxon>Bacillota</taxon>
        <taxon>Clostridia</taxon>
        <taxon>Lachnospirales</taxon>
        <taxon>Lachnospiraceae</taxon>
        <taxon>Anaerosacchariphilus</taxon>
    </lineage>
</organism>
<protein>
    <submittedName>
        <fullName evidence="3">DUF4340 domain-containing protein</fullName>
    </submittedName>
</protein>
<dbReference type="OrthoDB" id="9768524at2"/>
<proteinExistence type="predicted"/>